<accession>A0A1D8KC28</accession>
<evidence type="ECO:0000313" key="2">
    <source>
        <dbReference type="EMBL" id="AOV18523.1"/>
    </source>
</evidence>
<dbReference type="Proteomes" id="UP000095342">
    <property type="component" value="Chromosome"/>
</dbReference>
<name>A0A1D8KC28_9GAMM</name>
<reference evidence="2 3" key="1">
    <citation type="submission" date="2016-09" db="EMBL/GenBank/DDBJ databases">
        <title>Acidihalobacter prosperus V6 (DSM14174).</title>
        <authorList>
            <person name="Khaleque H.N."/>
            <person name="Ramsay J.P."/>
            <person name="Murphy R.J.T."/>
            <person name="Kaksonen A.H."/>
            <person name="Boxall N.J."/>
            <person name="Watkin E.L.J."/>
        </authorList>
    </citation>
    <scope>NUCLEOTIDE SEQUENCE [LARGE SCALE GENOMIC DNA]</scope>
    <source>
        <strain evidence="2 3">V6</strain>
    </source>
</reference>
<dbReference type="KEGG" id="aaeo:BJI67_08235"/>
<dbReference type="AlphaFoldDB" id="A0A1D8KC28"/>
<protein>
    <recommendedName>
        <fullName evidence="4">Lipoprotein SmpA/OmlA domain-containing protein</fullName>
    </recommendedName>
</protein>
<feature type="signal peptide" evidence="1">
    <location>
        <begin position="1"/>
        <end position="23"/>
    </location>
</feature>
<feature type="chain" id="PRO_5009109854" description="Lipoprotein SmpA/OmlA domain-containing protein" evidence="1">
    <location>
        <begin position="24"/>
        <end position="100"/>
    </location>
</feature>
<evidence type="ECO:0000256" key="1">
    <source>
        <dbReference type="SAM" id="SignalP"/>
    </source>
</evidence>
<keyword evidence="1" id="KW-0732">Signal</keyword>
<keyword evidence="3" id="KW-1185">Reference proteome</keyword>
<dbReference type="EMBL" id="CP017448">
    <property type="protein sequence ID" value="AOV18523.1"/>
    <property type="molecule type" value="Genomic_DNA"/>
</dbReference>
<evidence type="ECO:0000313" key="3">
    <source>
        <dbReference type="Proteomes" id="UP000095342"/>
    </source>
</evidence>
<proteinExistence type="predicted"/>
<evidence type="ECO:0008006" key="4">
    <source>
        <dbReference type="Google" id="ProtNLM"/>
    </source>
</evidence>
<organism evidence="2 3">
    <name type="scientific">Acidihalobacter aeolianus</name>
    <dbReference type="NCBI Taxonomy" id="2792603"/>
    <lineage>
        <taxon>Bacteria</taxon>
        <taxon>Pseudomonadati</taxon>
        <taxon>Pseudomonadota</taxon>
        <taxon>Gammaproteobacteria</taxon>
        <taxon>Chromatiales</taxon>
        <taxon>Ectothiorhodospiraceae</taxon>
        <taxon>Acidihalobacter</taxon>
    </lineage>
</organism>
<gene>
    <name evidence="2" type="ORF">BJI67_08235</name>
</gene>
<sequence length="100" mass="11305">MLIRSLLALSLLLAGGIAPLAQAEVLIMPNGHPHAARLQDQPHRGMTMHQVLKRFGKPTQRIAPVDNPPITRWVYPHYTVYFEDRYVIHTVVHPGTRLTP</sequence>